<proteinExistence type="predicted"/>
<evidence type="ECO:0000256" key="1">
    <source>
        <dbReference type="SAM" id="Phobius"/>
    </source>
</evidence>
<feature type="transmembrane region" description="Helical" evidence="1">
    <location>
        <begin position="25"/>
        <end position="44"/>
    </location>
</feature>
<dbReference type="InterPro" id="IPR009793">
    <property type="entry name" value="DUF1361"/>
</dbReference>
<gene>
    <name evidence="2" type="ORF">VPK24_08335</name>
</gene>
<sequence length="226" mass="26063">MEPLLKTLAQWLRITIALWADNSYWMAWNLFLAIVPLGIAAWLFRHRPARSPRSPLWWGLAIVFILFLPNAPYVLTDLIHLVNDIRYRYTSLWATVMIVIPQYVLFVAVGFGAYVWSLVWLDGWLRAIGRSRWIPLMEQLLHGLSAVGVFVGRFWRFNSWDLFTQPHTLLERMANDLAAHRPALVIGLTWGVLAGLYGLLKPFAIGYGLYRQQQHQPDRPSSPGQL</sequence>
<keyword evidence="3" id="KW-1185">Reference proteome</keyword>
<keyword evidence="1" id="KW-1133">Transmembrane helix</keyword>
<accession>A0ABW7C9U6</accession>
<feature type="transmembrane region" description="Helical" evidence="1">
    <location>
        <begin position="56"/>
        <end position="75"/>
    </location>
</feature>
<dbReference type="EMBL" id="JAZAQF010000049">
    <property type="protein sequence ID" value="MFG3817643.1"/>
    <property type="molecule type" value="Genomic_DNA"/>
</dbReference>
<organism evidence="2 3">
    <name type="scientific">Limnothrix redekei LRLZ20PSL1</name>
    <dbReference type="NCBI Taxonomy" id="3112953"/>
    <lineage>
        <taxon>Bacteria</taxon>
        <taxon>Bacillati</taxon>
        <taxon>Cyanobacteriota</taxon>
        <taxon>Cyanophyceae</taxon>
        <taxon>Pseudanabaenales</taxon>
        <taxon>Pseudanabaenaceae</taxon>
        <taxon>Limnothrix</taxon>
    </lineage>
</organism>
<dbReference type="Pfam" id="PF07099">
    <property type="entry name" value="DUF1361"/>
    <property type="match status" value="1"/>
</dbReference>
<keyword evidence="1" id="KW-0472">Membrane</keyword>
<comment type="caution">
    <text evidence="2">The sequence shown here is derived from an EMBL/GenBank/DDBJ whole genome shotgun (WGS) entry which is preliminary data.</text>
</comment>
<protein>
    <submittedName>
        <fullName evidence="2">DUF1361 domain-containing protein</fullName>
    </submittedName>
</protein>
<keyword evidence="1" id="KW-0812">Transmembrane</keyword>
<reference evidence="3" key="1">
    <citation type="journal article" date="2024" name="Algal Res.">
        <title>Biochemical, toxicological and genomic investigation of a high-biomass producing Limnothrix strain isolated from Italian shallow drinking water reservoir.</title>
        <authorList>
            <person name="Simonazzi M."/>
            <person name="Shishido T.K."/>
            <person name="Delbaje E."/>
            <person name="Wahlsten M."/>
            <person name="Fewer D.P."/>
            <person name="Sivonen K."/>
            <person name="Pezzolesi L."/>
            <person name="Pistocchi R."/>
        </authorList>
    </citation>
    <scope>NUCLEOTIDE SEQUENCE [LARGE SCALE GENOMIC DNA]</scope>
    <source>
        <strain evidence="3">LRLZ20PSL1</strain>
    </source>
</reference>
<feature type="transmembrane region" description="Helical" evidence="1">
    <location>
        <begin position="95"/>
        <end position="119"/>
    </location>
</feature>
<dbReference type="Proteomes" id="UP001604335">
    <property type="component" value="Unassembled WGS sequence"/>
</dbReference>
<evidence type="ECO:0000313" key="2">
    <source>
        <dbReference type="EMBL" id="MFG3817643.1"/>
    </source>
</evidence>
<feature type="transmembrane region" description="Helical" evidence="1">
    <location>
        <begin position="178"/>
        <end position="200"/>
    </location>
</feature>
<name>A0ABW7C9U6_9CYAN</name>
<feature type="transmembrane region" description="Helical" evidence="1">
    <location>
        <begin position="140"/>
        <end position="158"/>
    </location>
</feature>
<dbReference type="RefSeq" id="WP_393012098.1">
    <property type="nucleotide sequence ID" value="NZ_JAZAQF010000049.1"/>
</dbReference>
<evidence type="ECO:0000313" key="3">
    <source>
        <dbReference type="Proteomes" id="UP001604335"/>
    </source>
</evidence>